<dbReference type="Proteomes" id="UP000502196">
    <property type="component" value="Chromosome"/>
</dbReference>
<dbReference type="InterPro" id="IPR027417">
    <property type="entry name" value="P-loop_NTPase"/>
</dbReference>
<dbReference type="GO" id="GO:0005524">
    <property type="term" value="F:ATP binding"/>
    <property type="evidence" value="ECO:0007669"/>
    <property type="project" value="InterPro"/>
</dbReference>
<dbReference type="RefSeq" id="WP_232059710.1">
    <property type="nucleotide sequence ID" value="NZ_CP024955.1"/>
</dbReference>
<dbReference type="InterPro" id="IPR050764">
    <property type="entry name" value="CbbQ/NirQ/NorQ/GpvN"/>
</dbReference>
<dbReference type="Gene3D" id="3.40.50.300">
    <property type="entry name" value="P-loop containing nucleotide triphosphate hydrolases"/>
    <property type="match status" value="1"/>
</dbReference>
<evidence type="ECO:0000259" key="2">
    <source>
        <dbReference type="SMART" id="SM00382"/>
    </source>
</evidence>
<dbReference type="SMART" id="SM00382">
    <property type="entry name" value="AAA"/>
    <property type="match status" value="1"/>
</dbReference>
<dbReference type="AlphaFoldDB" id="A0A6F9ECT2"/>
<evidence type="ECO:0000313" key="4">
    <source>
        <dbReference type="Proteomes" id="UP000502196"/>
    </source>
</evidence>
<sequence>MPTKRPSTEDWMEMLEQGGYIADMSLAGMVKLAVELRRPLLLEGPAGVGKTSLADAVALALHKPLVRLQCFEGLDASQALYDWNYHKQMVDIARGDAREVFGEEYLLERPLMRALRTPGGCVLLIDEVDRADEGFEALLLEFLADYRITVPEWGTVAAREPPVVFLTSNRTRALSDALRRRSLYVYLSWPDTHRESAVVRRRVPGLTEEAVSHIVRAVQILRGWDLLKPPGVAETLDWARAYELGGQWSEDWIRETLGCVIKEILDMDVVTSRIPELLDGT</sequence>
<gene>
    <name evidence="3" type="ORF">COOX1_2540</name>
</gene>
<name>A0A6F9ECT2_9BACL</name>
<dbReference type="SUPFAM" id="SSF52540">
    <property type="entry name" value="P-loop containing nucleoside triphosphate hydrolases"/>
    <property type="match status" value="1"/>
</dbReference>
<reference evidence="3 4" key="1">
    <citation type="submission" date="2020-04" db="EMBL/GenBank/DDBJ databases">
        <authorList>
            <person name="Hogendoorn C."/>
        </authorList>
    </citation>
    <scope>NUCLEOTIDE SEQUENCE [LARGE SCALE GENOMIC DNA]</scope>
    <source>
        <strain evidence="3">COOX1</strain>
    </source>
</reference>
<feature type="domain" description="AAA+ ATPase" evidence="2">
    <location>
        <begin position="36"/>
        <end position="188"/>
    </location>
</feature>
<dbReference type="InterPro" id="IPR001270">
    <property type="entry name" value="ClpA/B"/>
</dbReference>
<protein>
    <submittedName>
        <fullName evidence="3">ATPase</fullName>
    </submittedName>
</protein>
<proteinExistence type="inferred from homology"/>
<dbReference type="PANTHER" id="PTHR42759:SF1">
    <property type="entry name" value="MAGNESIUM-CHELATASE SUBUNIT CHLD"/>
    <property type="match status" value="1"/>
</dbReference>
<dbReference type="GO" id="GO:0016887">
    <property type="term" value="F:ATP hydrolysis activity"/>
    <property type="evidence" value="ECO:0007669"/>
    <property type="project" value="InterPro"/>
</dbReference>
<dbReference type="EMBL" id="LR792683">
    <property type="protein sequence ID" value="CAB3394685.1"/>
    <property type="molecule type" value="Genomic_DNA"/>
</dbReference>
<dbReference type="CDD" id="cd00009">
    <property type="entry name" value="AAA"/>
    <property type="match status" value="1"/>
</dbReference>
<accession>A0A6F9ECT2</accession>
<evidence type="ECO:0000256" key="1">
    <source>
        <dbReference type="ARBA" id="ARBA00009417"/>
    </source>
</evidence>
<dbReference type="InterPro" id="IPR011704">
    <property type="entry name" value="ATPase_dyneun-rel_AAA"/>
</dbReference>
<organism evidence="3 4">
    <name type="scientific">Kyrpidia spormannii</name>
    <dbReference type="NCBI Taxonomy" id="2055160"/>
    <lineage>
        <taxon>Bacteria</taxon>
        <taxon>Bacillati</taxon>
        <taxon>Bacillota</taxon>
        <taxon>Bacilli</taxon>
        <taxon>Bacillales</taxon>
        <taxon>Alicyclobacillaceae</taxon>
        <taxon>Kyrpidia</taxon>
    </lineage>
</organism>
<dbReference type="InterPro" id="IPR003593">
    <property type="entry name" value="AAA+_ATPase"/>
</dbReference>
<evidence type="ECO:0000313" key="3">
    <source>
        <dbReference type="EMBL" id="CAB3394685.1"/>
    </source>
</evidence>
<dbReference type="PANTHER" id="PTHR42759">
    <property type="entry name" value="MOXR FAMILY PROTEIN"/>
    <property type="match status" value="1"/>
</dbReference>
<dbReference type="PRINTS" id="PR00300">
    <property type="entry name" value="CLPPROTEASEA"/>
</dbReference>
<dbReference type="Pfam" id="PF07728">
    <property type="entry name" value="AAA_5"/>
    <property type="match status" value="1"/>
</dbReference>
<comment type="similarity">
    <text evidence="1">Belongs to the CbbQ/NirQ/NorQ/GpvN family.</text>
</comment>